<gene>
    <name evidence="2" type="ORF">AVDCRST_MAG22-3789</name>
</gene>
<sequence>AQPHSGGHPQRYRGGAGADLQRADRQGHRLHNPPAHQHGAHGRPDRLGPHAHRGPLGDGRRLPRGQAQQREVRGQV</sequence>
<feature type="region of interest" description="Disordered" evidence="1">
    <location>
        <begin position="1"/>
        <end position="76"/>
    </location>
</feature>
<protein>
    <submittedName>
        <fullName evidence="2">Uncharacterized protein</fullName>
    </submittedName>
</protein>
<dbReference type="EMBL" id="CADCUV010000182">
    <property type="protein sequence ID" value="CAA9437357.1"/>
    <property type="molecule type" value="Genomic_DNA"/>
</dbReference>
<evidence type="ECO:0000256" key="1">
    <source>
        <dbReference type="SAM" id="MobiDB-lite"/>
    </source>
</evidence>
<accession>A0A6J4QH09</accession>
<reference evidence="2" key="1">
    <citation type="submission" date="2020-02" db="EMBL/GenBank/DDBJ databases">
        <authorList>
            <person name="Meier V. D."/>
        </authorList>
    </citation>
    <scope>NUCLEOTIDE SEQUENCE</scope>
    <source>
        <strain evidence="2">AVDCRST_MAG22</strain>
    </source>
</reference>
<dbReference type="AlphaFoldDB" id="A0A6J4QH09"/>
<evidence type="ECO:0000313" key="2">
    <source>
        <dbReference type="EMBL" id="CAA9437357.1"/>
    </source>
</evidence>
<feature type="non-terminal residue" evidence="2">
    <location>
        <position position="76"/>
    </location>
</feature>
<proteinExistence type="predicted"/>
<organism evidence="2">
    <name type="scientific">uncultured Rubrobacteraceae bacterium</name>
    <dbReference type="NCBI Taxonomy" id="349277"/>
    <lineage>
        <taxon>Bacteria</taxon>
        <taxon>Bacillati</taxon>
        <taxon>Actinomycetota</taxon>
        <taxon>Rubrobacteria</taxon>
        <taxon>Rubrobacterales</taxon>
        <taxon>Rubrobacteraceae</taxon>
        <taxon>environmental samples</taxon>
    </lineage>
</organism>
<name>A0A6J4QH09_9ACTN</name>
<feature type="non-terminal residue" evidence="2">
    <location>
        <position position="1"/>
    </location>
</feature>